<dbReference type="NCBIfam" id="TIGR02707">
    <property type="entry name" value="butyr_kinase"/>
    <property type="match status" value="1"/>
</dbReference>
<dbReference type="PANTHER" id="PTHR21060">
    <property type="entry name" value="ACETATE KINASE"/>
    <property type="match status" value="1"/>
</dbReference>
<dbReference type="GO" id="GO:0005737">
    <property type="term" value="C:cytoplasm"/>
    <property type="evidence" value="ECO:0007669"/>
    <property type="project" value="UniProtKB-SubCell"/>
</dbReference>
<dbReference type="PROSITE" id="PS01076">
    <property type="entry name" value="ACETATE_KINASE_2"/>
    <property type="match status" value="1"/>
</dbReference>
<evidence type="ECO:0000256" key="1">
    <source>
        <dbReference type="ARBA" id="ARBA00004496"/>
    </source>
</evidence>
<keyword evidence="3 9" id="KW-0963">Cytoplasm</keyword>
<comment type="caution">
    <text evidence="11">The sequence shown here is derived from an EMBL/GenBank/DDBJ whole genome shotgun (WGS) entry which is preliminary data.</text>
</comment>
<comment type="catalytic activity">
    <reaction evidence="8 9">
        <text>butanoate + ATP = butanoyl phosphate + ADP</text>
        <dbReference type="Rhea" id="RHEA:13585"/>
        <dbReference type="ChEBI" id="CHEBI:17968"/>
        <dbReference type="ChEBI" id="CHEBI:30616"/>
        <dbReference type="ChEBI" id="CHEBI:58079"/>
        <dbReference type="ChEBI" id="CHEBI:456216"/>
        <dbReference type="EC" id="2.7.2.7"/>
    </reaction>
</comment>
<protein>
    <recommendedName>
        <fullName evidence="9">Probable butyrate kinase</fullName>
        <shortName evidence="9">BK</shortName>
        <ecNumber evidence="9">2.7.2.7</ecNumber>
    </recommendedName>
    <alternativeName>
        <fullName evidence="9">Branched-chain carboxylic acid kinase</fullName>
    </alternativeName>
</protein>
<evidence type="ECO:0000256" key="8">
    <source>
        <dbReference type="ARBA" id="ARBA00048596"/>
    </source>
</evidence>
<dbReference type="Gene3D" id="3.30.420.40">
    <property type="match status" value="2"/>
</dbReference>
<dbReference type="Pfam" id="PF00871">
    <property type="entry name" value="Acetate_kinase"/>
    <property type="match status" value="1"/>
</dbReference>
<dbReference type="NCBIfam" id="NF002834">
    <property type="entry name" value="PRK03011.1-5"/>
    <property type="match status" value="1"/>
</dbReference>
<dbReference type="SUPFAM" id="SSF53067">
    <property type="entry name" value="Actin-like ATPase domain"/>
    <property type="match status" value="2"/>
</dbReference>
<dbReference type="GO" id="GO:0008776">
    <property type="term" value="F:acetate kinase activity"/>
    <property type="evidence" value="ECO:0007669"/>
    <property type="project" value="TreeGrafter"/>
</dbReference>
<keyword evidence="6 9" id="KW-0418">Kinase</keyword>
<keyword evidence="4 9" id="KW-0808">Transferase</keyword>
<evidence type="ECO:0000256" key="9">
    <source>
        <dbReference type="HAMAP-Rule" id="MF_00542"/>
    </source>
</evidence>
<sequence length="354" mass="39515">MKILAINPGATSTKLGLYEDTKEIFTEVIRHKHEELEKFDKPIDQLDYRNGLIEKFLMEKGIKYDDIDAVIGRGGLFHPLESGTYIVNEKMIKDIKEGNLQDEHISNIGALLAKNIADKAGVKAYITDPVCVDEFEDVARITGLPEFHRKSLFHALNIKYVSRKAAKALGKDLKELNLIVAHLGTGISIVAQRKGRVIDTNNPNDEGPFCPQRVGTLPTTQIIKLCYSGKYTEREMIIRAIKKGGMYAHLGTDNVGEVVQKSKSDTHAKLILDAMCYNIAKTIGAQITVLKGDVDAFILTGGIVYNNYCVDRIKERIIFMNKPVFVYPGEDELIAMAESVYNVESGIYPAKDYE</sequence>
<dbReference type="CDD" id="cd24011">
    <property type="entry name" value="ASKHA_NBD_BK"/>
    <property type="match status" value="1"/>
</dbReference>
<dbReference type="GO" id="GO:0006083">
    <property type="term" value="P:acetate metabolic process"/>
    <property type="evidence" value="ECO:0007669"/>
    <property type="project" value="TreeGrafter"/>
</dbReference>
<comment type="similarity">
    <text evidence="2 9 10">Belongs to the acetokinase family.</text>
</comment>
<dbReference type="InterPro" id="IPR023865">
    <property type="entry name" value="Aliphatic_acid_kinase_CS"/>
</dbReference>
<accession>A0A660SC94</accession>
<evidence type="ECO:0000256" key="2">
    <source>
        <dbReference type="ARBA" id="ARBA00008748"/>
    </source>
</evidence>
<dbReference type="InterPro" id="IPR000890">
    <property type="entry name" value="Aliphatic_acid_kin_short-chain"/>
</dbReference>
<dbReference type="GO" id="GO:0047761">
    <property type="term" value="F:butyrate kinase activity"/>
    <property type="evidence" value="ECO:0007669"/>
    <property type="project" value="UniProtKB-UniRule"/>
</dbReference>
<proteinExistence type="inferred from homology"/>
<dbReference type="InterPro" id="IPR011245">
    <property type="entry name" value="Butyrate_kin"/>
</dbReference>
<organism evidence="11 12">
    <name type="scientific">candidate division TA06 bacterium</name>
    <dbReference type="NCBI Taxonomy" id="2250710"/>
    <lineage>
        <taxon>Bacteria</taxon>
        <taxon>Bacteria division TA06</taxon>
    </lineage>
</organism>
<dbReference type="HAMAP" id="MF_00542">
    <property type="entry name" value="Butyrate_kinase"/>
    <property type="match status" value="1"/>
</dbReference>
<evidence type="ECO:0000256" key="6">
    <source>
        <dbReference type="ARBA" id="ARBA00022777"/>
    </source>
</evidence>
<dbReference type="GO" id="GO:0005524">
    <property type="term" value="F:ATP binding"/>
    <property type="evidence" value="ECO:0007669"/>
    <property type="project" value="UniProtKB-KW"/>
</dbReference>
<dbReference type="AlphaFoldDB" id="A0A660SC94"/>
<dbReference type="EMBL" id="QNBC01000001">
    <property type="protein sequence ID" value="RKX68192.1"/>
    <property type="molecule type" value="Genomic_DNA"/>
</dbReference>
<reference evidence="11 12" key="1">
    <citation type="submission" date="2018-06" db="EMBL/GenBank/DDBJ databases">
        <title>Extensive metabolic versatility and redundancy in microbially diverse, dynamic hydrothermal sediments.</title>
        <authorList>
            <person name="Dombrowski N."/>
            <person name="Teske A."/>
            <person name="Baker B.J."/>
        </authorList>
    </citation>
    <scope>NUCLEOTIDE SEQUENCE [LARGE SCALE GENOMIC DNA]</scope>
    <source>
        <strain evidence="11">B35_G9</strain>
    </source>
</reference>
<comment type="subcellular location">
    <subcellularLocation>
        <location evidence="1 9">Cytoplasm</location>
    </subcellularLocation>
</comment>
<dbReference type="Proteomes" id="UP000282321">
    <property type="component" value="Unassembled WGS sequence"/>
</dbReference>
<evidence type="ECO:0000256" key="10">
    <source>
        <dbReference type="RuleBase" id="RU003835"/>
    </source>
</evidence>
<evidence type="ECO:0000256" key="7">
    <source>
        <dbReference type="ARBA" id="ARBA00022840"/>
    </source>
</evidence>
<evidence type="ECO:0000256" key="4">
    <source>
        <dbReference type="ARBA" id="ARBA00022679"/>
    </source>
</evidence>
<evidence type="ECO:0000256" key="5">
    <source>
        <dbReference type="ARBA" id="ARBA00022741"/>
    </source>
</evidence>
<evidence type="ECO:0000313" key="11">
    <source>
        <dbReference type="EMBL" id="RKX68192.1"/>
    </source>
</evidence>
<keyword evidence="5 9" id="KW-0547">Nucleotide-binding</keyword>
<dbReference type="PRINTS" id="PR00471">
    <property type="entry name" value="ACETATEKNASE"/>
</dbReference>
<evidence type="ECO:0000256" key="3">
    <source>
        <dbReference type="ARBA" id="ARBA00022490"/>
    </source>
</evidence>
<keyword evidence="7 9" id="KW-0067">ATP-binding</keyword>
<evidence type="ECO:0000313" key="12">
    <source>
        <dbReference type="Proteomes" id="UP000282321"/>
    </source>
</evidence>
<dbReference type="InterPro" id="IPR043129">
    <property type="entry name" value="ATPase_NBD"/>
</dbReference>
<name>A0A660SC94_UNCT6</name>
<dbReference type="EC" id="2.7.2.7" evidence="9"/>
<gene>
    <name evidence="9 11" type="primary">buk</name>
    <name evidence="11" type="ORF">DRP44_00010</name>
</gene>
<dbReference type="PANTHER" id="PTHR21060:SF3">
    <property type="entry name" value="BUTYRATE KINASE 2-RELATED"/>
    <property type="match status" value="1"/>
</dbReference>
<dbReference type="PIRSF" id="PIRSF036458">
    <property type="entry name" value="Butyrate_kin"/>
    <property type="match status" value="1"/>
</dbReference>